<dbReference type="Proteomes" id="UP000807504">
    <property type="component" value="Unassembled WGS sequence"/>
</dbReference>
<gene>
    <name evidence="1" type="ORF">HNY73_008517</name>
</gene>
<proteinExistence type="predicted"/>
<comment type="caution">
    <text evidence="1">The sequence shown here is derived from an EMBL/GenBank/DDBJ whole genome shotgun (WGS) entry which is preliminary data.</text>
</comment>
<reference evidence="1" key="1">
    <citation type="journal article" date="2020" name="bioRxiv">
        <title>Chromosome-level reference genome of the European wasp spider Argiope bruennichi: a resource for studies on range expansion and evolutionary adaptation.</title>
        <authorList>
            <person name="Sheffer M.M."/>
            <person name="Hoppe A."/>
            <person name="Krehenwinkel H."/>
            <person name="Uhl G."/>
            <person name="Kuss A.W."/>
            <person name="Jensen L."/>
            <person name="Jensen C."/>
            <person name="Gillespie R.G."/>
            <person name="Hoff K.J."/>
            <person name="Prost S."/>
        </authorList>
    </citation>
    <scope>NUCLEOTIDE SEQUENCE</scope>
</reference>
<name>A0A8T0F994_ARGBR</name>
<dbReference type="EMBL" id="JABXBU010000015">
    <property type="protein sequence ID" value="KAF8786858.1"/>
    <property type="molecule type" value="Genomic_DNA"/>
</dbReference>
<keyword evidence="2" id="KW-1185">Reference proteome</keyword>
<organism evidence="1 2">
    <name type="scientific">Argiope bruennichi</name>
    <name type="common">Wasp spider</name>
    <name type="synonym">Aranea bruennichi</name>
    <dbReference type="NCBI Taxonomy" id="94029"/>
    <lineage>
        <taxon>Eukaryota</taxon>
        <taxon>Metazoa</taxon>
        <taxon>Ecdysozoa</taxon>
        <taxon>Arthropoda</taxon>
        <taxon>Chelicerata</taxon>
        <taxon>Arachnida</taxon>
        <taxon>Araneae</taxon>
        <taxon>Araneomorphae</taxon>
        <taxon>Entelegynae</taxon>
        <taxon>Araneoidea</taxon>
        <taxon>Araneidae</taxon>
        <taxon>Argiope</taxon>
    </lineage>
</organism>
<accession>A0A8T0F994</accession>
<evidence type="ECO:0000313" key="1">
    <source>
        <dbReference type="EMBL" id="KAF8786858.1"/>
    </source>
</evidence>
<dbReference type="AlphaFoldDB" id="A0A8T0F994"/>
<reference evidence="1" key="2">
    <citation type="submission" date="2020-06" db="EMBL/GenBank/DDBJ databases">
        <authorList>
            <person name="Sheffer M."/>
        </authorList>
    </citation>
    <scope>NUCLEOTIDE SEQUENCE</scope>
</reference>
<protein>
    <submittedName>
        <fullName evidence="1">Uncharacterized protein</fullName>
    </submittedName>
</protein>
<sequence length="183" mass="21066">MDKTMILFMEIYLYSIYCISRIHLLDDVPSFLEIAVYVAVMEFLKTYILTYTSRKANKRSGIPESKMFNEDYPTAKVKSVVVWKICLALNLKAELDTGDFGVHKQKSLPLHEDFNEPIMIPQVHSFMVFKICEALDLKVQLASSDVKHRNDLEKQITVPIVHSEFVWKMCLALGFKADLAPTE</sequence>
<evidence type="ECO:0000313" key="2">
    <source>
        <dbReference type="Proteomes" id="UP000807504"/>
    </source>
</evidence>